<name>A0ABU7MDA6_9ACTN</name>
<protein>
    <recommendedName>
        <fullName evidence="5">Mce-associated membrane protein</fullName>
    </recommendedName>
</protein>
<feature type="compositionally biased region" description="Pro residues" evidence="1">
    <location>
        <begin position="281"/>
        <end position="295"/>
    </location>
</feature>
<feature type="compositionally biased region" description="Basic and acidic residues" evidence="1">
    <location>
        <begin position="67"/>
        <end position="77"/>
    </location>
</feature>
<keyword evidence="4" id="KW-1185">Reference proteome</keyword>
<evidence type="ECO:0000313" key="4">
    <source>
        <dbReference type="Proteomes" id="UP001347146"/>
    </source>
</evidence>
<feature type="region of interest" description="Disordered" evidence="1">
    <location>
        <begin position="1"/>
        <end position="90"/>
    </location>
</feature>
<feature type="compositionally biased region" description="Low complexity" evidence="1">
    <location>
        <begin position="78"/>
        <end position="90"/>
    </location>
</feature>
<dbReference type="EMBL" id="JAZDUF010000003">
    <property type="protein sequence ID" value="MEE3851017.1"/>
    <property type="molecule type" value="Genomic_DNA"/>
</dbReference>
<reference evidence="3 4" key="1">
    <citation type="submission" date="2024-01" db="EMBL/GenBank/DDBJ databases">
        <title>Draft genome sequence of Gordonia sp. LSe1-13.</title>
        <authorList>
            <person name="Suphannarot A."/>
            <person name="Mingma R."/>
        </authorList>
    </citation>
    <scope>NUCLEOTIDE SEQUENCE [LARGE SCALE GENOMIC DNA]</scope>
    <source>
        <strain evidence="3 4">LSe1-13</strain>
    </source>
</reference>
<dbReference type="Proteomes" id="UP001347146">
    <property type="component" value="Unassembled WGS sequence"/>
</dbReference>
<feature type="region of interest" description="Disordered" evidence="1">
    <location>
        <begin position="253"/>
        <end position="295"/>
    </location>
</feature>
<organism evidence="3 4">
    <name type="scientific">Gordonia sesuvii</name>
    <dbReference type="NCBI Taxonomy" id="3116777"/>
    <lineage>
        <taxon>Bacteria</taxon>
        <taxon>Bacillati</taxon>
        <taxon>Actinomycetota</taxon>
        <taxon>Actinomycetes</taxon>
        <taxon>Mycobacteriales</taxon>
        <taxon>Gordoniaceae</taxon>
        <taxon>Gordonia</taxon>
    </lineage>
</organism>
<proteinExistence type="predicted"/>
<keyword evidence="2" id="KW-0472">Membrane</keyword>
<dbReference type="RefSeq" id="WP_330432686.1">
    <property type="nucleotide sequence ID" value="NZ_JAZDUF010000003.1"/>
</dbReference>
<keyword evidence="2" id="KW-1133">Transmembrane helix</keyword>
<feature type="compositionally biased region" description="Basic and acidic residues" evidence="1">
    <location>
        <begin position="30"/>
        <end position="59"/>
    </location>
</feature>
<evidence type="ECO:0000313" key="3">
    <source>
        <dbReference type="EMBL" id="MEE3851017.1"/>
    </source>
</evidence>
<sequence length="295" mass="30725">MAEDKTPSAPDENENTGTDDSTDLDGSTDPDTHVTESRATDRESTDGDTPKREDKDEPAGNRSGPVADDKPAAEDKPAVVSRSNRASRSSRQLSISVGTLAISVLVIALVAALVTFAYRDFSARDELNALTSEAADSAAAEEVAGRYAVSAATLDYEDLTPWIAAMKDGVSPELQKKYDVIGQAMEQIITPLRMQTTAELVLAKTTESNGDMFQVDAVVNVNTTSVQTPDGGSAVAVYTVTLDRSQDWLITEVGDPTGAIPGSLEGAAPEAAPQESAPQESAPPPPPAPAPAPGG</sequence>
<evidence type="ECO:0000256" key="2">
    <source>
        <dbReference type="SAM" id="Phobius"/>
    </source>
</evidence>
<accession>A0ABU7MDA6</accession>
<evidence type="ECO:0000256" key="1">
    <source>
        <dbReference type="SAM" id="MobiDB-lite"/>
    </source>
</evidence>
<gene>
    <name evidence="3" type="ORF">VZC37_11785</name>
</gene>
<feature type="compositionally biased region" description="Low complexity" evidence="1">
    <location>
        <begin position="267"/>
        <end position="280"/>
    </location>
</feature>
<keyword evidence="2" id="KW-0812">Transmembrane</keyword>
<evidence type="ECO:0008006" key="5">
    <source>
        <dbReference type="Google" id="ProtNLM"/>
    </source>
</evidence>
<feature type="transmembrane region" description="Helical" evidence="2">
    <location>
        <begin position="93"/>
        <end position="118"/>
    </location>
</feature>
<comment type="caution">
    <text evidence="3">The sequence shown here is derived from an EMBL/GenBank/DDBJ whole genome shotgun (WGS) entry which is preliminary data.</text>
</comment>